<sequence length="126" mass="14325">MPLITVPRLKDAFIRAKRSDSSPINTDAIRQDGRKNEAACMYVKVPVTNLPSGERTKPESNTQRRQWGNATRRKDASETLGNYILVVLRIMTKAYLGQILFEGSEKSQDPPEPHQRDRIKKRLCGC</sequence>
<organism evidence="1 2">
    <name type="scientific">Dallia pectoralis</name>
    <name type="common">Alaska blackfish</name>
    <dbReference type="NCBI Taxonomy" id="75939"/>
    <lineage>
        <taxon>Eukaryota</taxon>
        <taxon>Metazoa</taxon>
        <taxon>Chordata</taxon>
        <taxon>Craniata</taxon>
        <taxon>Vertebrata</taxon>
        <taxon>Euteleostomi</taxon>
        <taxon>Actinopterygii</taxon>
        <taxon>Neopterygii</taxon>
        <taxon>Teleostei</taxon>
        <taxon>Protacanthopterygii</taxon>
        <taxon>Esociformes</taxon>
        <taxon>Umbridae</taxon>
        <taxon>Dallia</taxon>
    </lineage>
</organism>
<name>A0ACC2HHN7_DALPE</name>
<evidence type="ECO:0000313" key="2">
    <source>
        <dbReference type="Proteomes" id="UP001157502"/>
    </source>
</evidence>
<gene>
    <name evidence="1" type="ORF">DPEC_G00026420</name>
</gene>
<accession>A0ACC2HHN7</accession>
<proteinExistence type="predicted"/>
<dbReference type="EMBL" id="CM055729">
    <property type="protein sequence ID" value="KAJ8015467.1"/>
    <property type="molecule type" value="Genomic_DNA"/>
</dbReference>
<dbReference type="Proteomes" id="UP001157502">
    <property type="component" value="Chromosome 2"/>
</dbReference>
<evidence type="ECO:0000313" key="1">
    <source>
        <dbReference type="EMBL" id="KAJ8015467.1"/>
    </source>
</evidence>
<keyword evidence="2" id="KW-1185">Reference proteome</keyword>
<comment type="caution">
    <text evidence="1">The sequence shown here is derived from an EMBL/GenBank/DDBJ whole genome shotgun (WGS) entry which is preliminary data.</text>
</comment>
<protein>
    <submittedName>
        <fullName evidence="1">Uncharacterized protein</fullName>
    </submittedName>
</protein>
<reference evidence="1" key="1">
    <citation type="submission" date="2021-05" db="EMBL/GenBank/DDBJ databases">
        <authorList>
            <person name="Pan Q."/>
            <person name="Jouanno E."/>
            <person name="Zahm M."/>
            <person name="Klopp C."/>
            <person name="Cabau C."/>
            <person name="Louis A."/>
            <person name="Berthelot C."/>
            <person name="Parey E."/>
            <person name="Roest Crollius H."/>
            <person name="Montfort J."/>
            <person name="Robinson-Rechavi M."/>
            <person name="Bouchez O."/>
            <person name="Lampietro C."/>
            <person name="Lopez Roques C."/>
            <person name="Donnadieu C."/>
            <person name="Postlethwait J."/>
            <person name="Bobe J."/>
            <person name="Dillon D."/>
            <person name="Chandos A."/>
            <person name="von Hippel F."/>
            <person name="Guiguen Y."/>
        </authorList>
    </citation>
    <scope>NUCLEOTIDE SEQUENCE</scope>
    <source>
        <strain evidence="1">YG-Jan2019</strain>
    </source>
</reference>